<keyword evidence="1" id="KW-0472">Membrane</keyword>
<evidence type="ECO:0000313" key="3">
    <source>
        <dbReference type="EMBL" id="GEP67894.1"/>
    </source>
</evidence>
<dbReference type="InterPro" id="IPR036691">
    <property type="entry name" value="Endo/exonu/phosph_ase_sf"/>
</dbReference>
<feature type="transmembrane region" description="Helical" evidence="1">
    <location>
        <begin position="9"/>
        <end position="33"/>
    </location>
</feature>
<name>A0A512P9L5_9CELL</name>
<dbReference type="InterPro" id="IPR005135">
    <property type="entry name" value="Endo/exonuclease/phosphatase"/>
</dbReference>
<reference evidence="3 4" key="1">
    <citation type="submission" date="2019-07" db="EMBL/GenBank/DDBJ databases">
        <title>Whole genome shotgun sequence of Cellulomonas soli NBRC 109434.</title>
        <authorList>
            <person name="Hosoyama A."/>
            <person name="Uohara A."/>
            <person name="Ohji S."/>
            <person name="Ichikawa N."/>
        </authorList>
    </citation>
    <scope>NUCLEOTIDE SEQUENCE [LARGE SCALE GENOMIC DNA]</scope>
    <source>
        <strain evidence="3 4">NBRC 109434</strain>
    </source>
</reference>
<dbReference type="Pfam" id="PF03372">
    <property type="entry name" value="Exo_endo_phos"/>
    <property type="match status" value="1"/>
</dbReference>
<accession>A0A512P9L5</accession>
<dbReference type="Gene3D" id="3.60.10.10">
    <property type="entry name" value="Endonuclease/exonuclease/phosphatase"/>
    <property type="match status" value="1"/>
</dbReference>
<protein>
    <recommendedName>
        <fullName evidence="2">Endonuclease/exonuclease/phosphatase domain-containing protein</fullName>
    </recommendedName>
</protein>
<sequence>MSRHRPGPFAWVVAGVLGLALGWLALGLTPGLYGVAQLVALRGVLACGAVALAVAVGLGALLVAPEHRPGAALVASVAMLGALAQIGVLTVRSVPGDRAPAAGEAAAGDELVVLAFNTLDTVEPATLASLVIAQQADVVVLPETSALTAARTAELLADEGHPMQVLTHDAAPASVAGTALLVSLDVGTYDQVDPLPTALGSFVAAPRTGSPSAPTLVAAHPRAPITASSMPGWRTDGTVVADACRTTPGVVLAGDLNATLDHPQLRELGPCLDVARAVGAGARGTWPASAPSLLAAPIDHVLVDGRVWQPVSFSVLPATGGSDHRPVVARLVRRSA</sequence>
<dbReference type="Proteomes" id="UP000321798">
    <property type="component" value="Unassembled WGS sequence"/>
</dbReference>
<feature type="transmembrane region" description="Helical" evidence="1">
    <location>
        <begin position="39"/>
        <end position="64"/>
    </location>
</feature>
<dbReference type="OrthoDB" id="2340043at2"/>
<dbReference type="EMBL" id="BKAL01000002">
    <property type="protein sequence ID" value="GEP67894.1"/>
    <property type="molecule type" value="Genomic_DNA"/>
</dbReference>
<dbReference type="SUPFAM" id="SSF56219">
    <property type="entry name" value="DNase I-like"/>
    <property type="match status" value="1"/>
</dbReference>
<keyword evidence="1" id="KW-1133">Transmembrane helix</keyword>
<evidence type="ECO:0000313" key="4">
    <source>
        <dbReference type="Proteomes" id="UP000321798"/>
    </source>
</evidence>
<organism evidence="3 4">
    <name type="scientific">Cellulomonas soli</name>
    <dbReference type="NCBI Taxonomy" id="931535"/>
    <lineage>
        <taxon>Bacteria</taxon>
        <taxon>Bacillati</taxon>
        <taxon>Actinomycetota</taxon>
        <taxon>Actinomycetes</taxon>
        <taxon>Micrococcales</taxon>
        <taxon>Cellulomonadaceae</taxon>
        <taxon>Cellulomonas</taxon>
    </lineage>
</organism>
<keyword evidence="1" id="KW-0812">Transmembrane</keyword>
<dbReference type="GO" id="GO:0003824">
    <property type="term" value="F:catalytic activity"/>
    <property type="evidence" value="ECO:0007669"/>
    <property type="project" value="InterPro"/>
</dbReference>
<comment type="caution">
    <text evidence="3">The sequence shown here is derived from an EMBL/GenBank/DDBJ whole genome shotgun (WGS) entry which is preliminary data.</text>
</comment>
<feature type="transmembrane region" description="Helical" evidence="1">
    <location>
        <begin position="71"/>
        <end position="91"/>
    </location>
</feature>
<dbReference type="RefSeq" id="WP_146951676.1">
    <property type="nucleotide sequence ID" value="NZ_BAABBJ010000015.1"/>
</dbReference>
<feature type="domain" description="Endonuclease/exonuclease/phosphatase" evidence="2">
    <location>
        <begin position="125"/>
        <end position="324"/>
    </location>
</feature>
<evidence type="ECO:0000256" key="1">
    <source>
        <dbReference type="SAM" id="Phobius"/>
    </source>
</evidence>
<dbReference type="AlphaFoldDB" id="A0A512P9L5"/>
<proteinExistence type="predicted"/>
<keyword evidence="4" id="KW-1185">Reference proteome</keyword>
<evidence type="ECO:0000259" key="2">
    <source>
        <dbReference type="Pfam" id="PF03372"/>
    </source>
</evidence>
<gene>
    <name evidence="3" type="ORF">CSO01_06090</name>
</gene>